<proteinExistence type="predicted"/>
<dbReference type="CDD" id="cd01310">
    <property type="entry name" value="TatD_DNAse"/>
    <property type="match status" value="1"/>
</dbReference>
<dbReference type="Pfam" id="PF01026">
    <property type="entry name" value="TatD_DNase"/>
    <property type="match status" value="1"/>
</dbReference>
<dbReference type="PIRSF" id="PIRSF005902">
    <property type="entry name" value="DNase_TatD"/>
    <property type="match status" value="1"/>
</dbReference>
<dbReference type="PANTHER" id="PTHR46124:SF2">
    <property type="entry name" value="D-AMINOACYL-TRNA DEACYLASE"/>
    <property type="match status" value="1"/>
</dbReference>
<evidence type="ECO:0000256" key="2">
    <source>
        <dbReference type="ARBA" id="ARBA00022801"/>
    </source>
</evidence>
<dbReference type="PANTHER" id="PTHR46124">
    <property type="entry name" value="D-AMINOACYL-TRNA DEACYLASE"/>
    <property type="match status" value="1"/>
</dbReference>
<feature type="binding site" evidence="3">
    <location>
        <position position="6"/>
    </location>
    <ligand>
        <name>a divalent metal cation</name>
        <dbReference type="ChEBI" id="CHEBI:60240"/>
        <label>1</label>
    </ligand>
</feature>
<evidence type="ECO:0000313" key="4">
    <source>
        <dbReference type="EMBL" id="SDW80315.1"/>
    </source>
</evidence>
<gene>
    <name evidence="4" type="ORF">SAMN05660923_01262</name>
</gene>
<evidence type="ECO:0000256" key="1">
    <source>
        <dbReference type="ARBA" id="ARBA00022723"/>
    </source>
</evidence>
<keyword evidence="2" id="KW-0378">Hydrolase</keyword>
<dbReference type="SUPFAM" id="SSF51556">
    <property type="entry name" value="Metallo-dependent hydrolases"/>
    <property type="match status" value="1"/>
</dbReference>
<dbReference type="GO" id="GO:0046872">
    <property type="term" value="F:metal ion binding"/>
    <property type="evidence" value="ECO:0007669"/>
    <property type="project" value="UniProtKB-KW"/>
</dbReference>
<dbReference type="PROSITE" id="PS01091">
    <property type="entry name" value="TATD_3"/>
    <property type="match status" value="1"/>
</dbReference>
<dbReference type="GO" id="GO:0004536">
    <property type="term" value="F:DNA nuclease activity"/>
    <property type="evidence" value="ECO:0007669"/>
    <property type="project" value="InterPro"/>
</dbReference>
<protein>
    <submittedName>
        <fullName evidence="4">TatD DNase family protein</fullName>
    </submittedName>
</protein>
<dbReference type="AlphaFoldDB" id="A0A1H2WID8"/>
<dbReference type="RefSeq" id="WP_093751911.1">
    <property type="nucleotide sequence ID" value="NZ_BSYN01000001.1"/>
</dbReference>
<organism evidence="4 5">
    <name type="scientific">Tepidimicrobium xylanilyticum</name>
    <dbReference type="NCBI Taxonomy" id="1123352"/>
    <lineage>
        <taxon>Bacteria</taxon>
        <taxon>Bacillati</taxon>
        <taxon>Bacillota</taxon>
        <taxon>Tissierellia</taxon>
        <taxon>Tissierellales</taxon>
        <taxon>Tepidimicrobiaceae</taxon>
        <taxon>Tepidimicrobium</taxon>
    </lineage>
</organism>
<accession>A0A1H2WID8</accession>
<feature type="binding site" evidence="3">
    <location>
        <position position="92"/>
    </location>
    <ligand>
        <name>a divalent metal cation</name>
        <dbReference type="ChEBI" id="CHEBI:60240"/>
        <label>1</label>
    </ligand>
</feature>
<dbReference type="FunFam" id="3.20.20.140:FF:000005">
    <property type="entry name" value="TatD family hydrolase"/>
    <property type="match status" value="1"/>
</dbReference>
<keyword evidence="1 3" id="KW-0479">Metal-binding</keyword>
<dbReference type="InterPro" id="IPR015991">
    <property type="entry name" value="TatD/YcfH-like"/>
</dbReference>
<dbReference type="InterPro" id="IPR001130">
    <property type="entry name" value="TatD-like"/>
</dbReference>
<dbReference type="EMBL" id="FNNG01000004">
    <property type="protein sequence ID" value="SDW80315.1"/>
    <property type="molecule type" value="Genomic_DNA"/>
</dbReference>
<dbReference type="OrthoDB" id="9810005at2"/>
<dbReference type="Proteomes" id="UP000198828">
    <property type="component" value="Unassembled WGS sequence"/>
</dbReference>
<evidence type="ECO:0000256" key="3">
    <source>
        <dbReference type="PIRSR" id="PIRSR005902-1"/>
    </source>
</evidence>
<feature type="binding site" evidence="3">
    <location>
        <position position="153"/>
    </location>
    <ligand>
        <name>a divalent metal cation</name>
        <dbReference type="ChEBI" id="CHEBI:60240"/>
        <label>2</label>
    </ligand>
</feature>
<keyword evidence="5" id="KW-1185">Reference proteome</keyword>
<sequence length="255" mass="28789">MLVDSHAHLDDGRFDRDRDKLIKSLKEFGVDLVINPGADLNSSIKAVSISEEYDNIYAAVGVHPHSAKEMDEYTIDILKSFTNRRKVVAIGEIGLDYYYDNSPRDIQREKFIEQLNLAKEVKLPVIIHSRDANKDTFDILKEAQDGTLRGVMHCYSGSVEMAMEYLKLGFYISLAGPVTFKNARVAKEVAKAVPLDKLLIETDAPYLTPEPYRGKRNEPIYVRYVAGTIAELKGISFEEVAKQTSQNAKRLFNLV</sequence>
<feature type="binding site" evidence="3">
    <location>
        <position position="8"/>
    </location>
    <ligand>
        <name>a divalent metal cation</name>
        <dbReference type="ChEBI" id="CHEBI:60240"/>
        <label>1</label>
    </ligand>
</feature>
<dbReference type="InterPro" id="IPR032466">
    <property type="entry name" value="Metal_Hydrolase"/>
</dbReference>
<feature type="binding site" evidence="3">
    <location>
        <position position="203"/>
    </location>
    <ligand>
        <name>a divalent metal cation</name>
        <dbReference type="ChEBI" id="CHEBI:60240"/>
        <label>1</label>
    </ligand>
</feature>
<dbReference type="PROSITE" id="PS01137">
    <property type="entry name" value="TATD_1"/>
    <property type="match status" value="1"/>
</dbReference>
<feature type="binding site" evidence="3">
    <location>
        <position position="128"/>
    </location>
    <ligand>
        <name>a divalent metal cation</name>
        <dbReference type="ChEBI" id="CHEBI:60240"/>
        <label>2</label>
    </ligand>
</feature>
<dbReference type="InterPro" id="IPR018228">
    <property type="entry name" value="DNase_TatD-rel_CS"/>
</dbReference>
<dbReference type="NCBIfam" id="TIGR00010">
    <property type="entry name" value="YchF/TatD family DNA exonuclease"/>
    <property type="match status" value="1"/>
</dbReference>
<reference evidence="4 5" key="1">
    <citation type="submission" date="2016-10" db="EMBL/GenBank/DDBJ databases">
        <authorList>
            <person name="de Groot N.N."/>
        </authorList>
    </citation>
    <scope>NUCLEOTIDE SEQUENCE [LARGE SCALE GENOMIC DNA]</scope>
    <source>
        <strain evidence="4 5">DSM 23310</strain>
    </source>
</reference>
<dbReference type="GO" id="GO:0016788">
    <property type="term" value="F:hydrolase activity, acting on ester bonds"/>
    <property type="evidence" value="ECO:0007669"/>
    <property type="project" value="InterPro"/>
</dbReference>
<name>A0A1H2WID8_9FIRM</name>
<dbReference type="GO" id="GO:0005829">
    <property type="term" value="C:cytosol"/>
    <property type="evidence" value="ECO:0007669"/>
    <property type="project" value="TreeGrafter"/>
</dbReference>
<dbReference type="Gene3D" id="3.20.20.140">
    <property type="entry name" value="Metal-dependent hydrolases"/>
    <property type="match status" value="1"/>
</dbReference>
<evidence type="ECO:0000313" key="5">
    <source>
        <dbReference type="Proteomes" id="UP000198828"/>
    </source>
</evidence>